<dbReference type="GO" id="GO:0051782">
    <property type="term" value="P:negative regulation of cell division"/>
    <property type="evidence" value="ECO:0007669"/>
    <property type="project" value="TreeGrafter"/>
</dbReference>
<reference evidence="5 6" key="1">
    <citation type="journal article" date="2019" name="Nat. Microbiol.">
        <title>Mediterranean grassland soil C-N compound turnover is dependent on rainfall and depth, and is mediated by genomically divergent microorganisms.</title>
        <authorList>
            <person name="Diamond S."/>
            <person name="Andeer P.F."/>
            <person name="Li Z."/>
            <person name="Crits-Christoph A."/>
            <person name="Burstein D."/>
            <person name="Anantharaman K."/>
            <person name="Lane K.R."/>
            <person name="Thomas B.C."/>
            <person name="Pan C."/>
            <person name="Northen T.R."/>
            <person name="Banfield J.F."/>
        </authorList>
    </citation>
    <scope>NUCLEOTIDE SEQUENCE [LARGE SCALE GENOMIC DNA]</scope>
    <source>
        <strain evidence="5">WS_9</strain>
    </source>
</reference>
<dbReference type="GO" id="GO:0005829">
    <property type="term" value="C:cytosol"/>
    <property type="evidence" value="ECO:0007669"/>
    <property type="project" value="TreeGrafter"/>
</dbReference>
<dbReference type="GO" id="GO:0016887">
    <property type="term" value="F:ATP hydrolysis activity"/>
    <property type="evidence" value="ECO:0007669"/>
    <property type="project" value="TreeGrafter"/>
</dbReference>
<dbReference type="Gene3D" id="3.40.50.300">
    <property type="entry name" value="P-loop containing nucleotide triphosphate hydrolases"/>
    <property type="match status" value="1"/>
</dbReference>
<dbReference type="Pfam" id="PF13614">
    <property type="entry name" value="AAA_31"/>
    <property type="match status" value="1"/>
</dbReference>
<organism evidence="5 6">
    <name type="scientific">Eiseniibacteriota bacterium</name>
    <dbReference type="NCBI Taxonomy" id="2212470"/>
    <lineage>
        <taxon>Bacteria</taxon>
        <taxon>Candidatus Eiseniibacteriota</taxon>
    </lineage>
</organism>
<proteinExistence type="predicted"/>
<dbReference type="AlphaFoldDB" id="A0A538TG57"/>
<dbReference type="InterPro" id="IPR050625">
    <property type="entry name" value="ParA/MinD_ATPase"/>
</dbReference>
<dbReference type="SUPFAM" id="SSF52540">
    <property type="entry name" value="P-loop containing nucleoside triphosphate hydrolases"/>
    <property type="match status" value="1"/>
</dbReference>
<dbReference type="InterPro" id="IPR025669">
    <property type="entry name" value="AAA_dom"/>
</dbReference>
<dbReference type="EMBL" id="VBOZ01000038">
    <property type="protein sequence ID" value="TMQ62610.1"/>
    <property type="molecule type" value="Genomic_DNA"/>
</dbReference>
<evidence type="ECO:0000259" key="4">
    <source>
        <dbReference type="Pfam" id="PF13614"/>
    </source>
</evidence>
<name>A0A538TG57_UNCEI</name>
<evidence type="ECO:0000313" key="6">
    <source>
        <dbReference type="Proteomes" id="UP000317691"/>
    </source>
</evidence>
<accession>A0A538TG57</accession>
<dbReference type="GO" id="GO:0009898">
    <property type="term" value="C:cytoplasmic side of plasma membrane"/>
    <property type="evidence" value="ECO:0007669"/>
    <property type="project" value="TreeGrafter"/>
</dbReference>
<sequence>MRFAQAVSSAAKDRQLKRNRTEELQMSDIEGKVKSSAANGRSRGRTSKRPRVQRNGKPALAPPPSRPRRRVIAVTSGKGGVGKTNIVTNLAIALSRQGVRVLVLDGDLGLANVDLLLGIAPQFDLQDVILGNRTLRDILLEGPDGIRVIPASSGVEELANLDEYRMEVLFRSLAELESETDIILIDAPSGIGHHATSLVQGADQVLVVTTPEPTAFSDAYAMIKVLVKRPLRAAPALLVNQADSEDSALAVARRVKGVAKRFLNLDIEYWGYVLADESVPKSVLRQEPFLSTYPYSPAASCIYQLARRVLGQPDRNGTDNTAPGPIALVTRDEVPEEV</sequence>
<dbReference type="InterPro" id="IPR033875">
    <property type="entry name" value="FlhG"/>
</dbReference>
<feature type="compositionally biased region" description="Basic residues" evidence="3">
    <location>
        <begin position="42"/>
        <end position="54"/>
    </location>
</feature>
<dbReference type="InterPro" id="IPR027417">
    <property type="entry name" value="P-loop_NTPase"/>
</dbReference>
<keyword evidence="1" id="KW-0547">Nucleotide-binding</keyword>
<dbReference type="PANTHER" id="PTHR43384">
    <property type="entry name" value="SEPTUM SITE-DETERMINING PROTEIN MIND HOMOLOG, CHLOROPLASTIC-RELATED"/>
    <property type="match status" value="1"/>
</dbReference>
<feature type="region of interest" description="Disordered" evidence="3">
    <location>
        <begin position="1"/>
        <end position="69"/>
    </location>
</feature>
<feature type="compositionally biased region" description="Basic and acidic residues" evidence="3">
    <location>
        <begin position="11"/>
        <end position="33"/>
    </location>
</feature>
<evidence type="ECO:0000256" key="2">
    <source>
        <dbReference type="ARBA" id="ARBA00022840"/>
    </source>
</evidence>
<protein>
    <submittedName>
        <fullName evidence="5">MinD/ParA family protein</fullName>
    </submittedName>
</protein>
<dbReference type="PANTHER" id="PTHR43384:SF4">
    <property type="entry name" value="CELLULOSE BIOSYNTHESIS PROTEIN BCSQ-RELATED"/>
    <property type="match status" value="1"/>
</dbReference>
<evidence type="ECO:0000256" key="1">
    <source>
        <dbReference type="ARBA" id="ARBA00022741"/>
    </source>
</evidence>
<comment type="caution">
    <text evidence="5">The sequence shown here is derived from an EMBL/GenBank/DDBJ whole genome shotgun (WGS) entry which is preliminary data.</text>
</comment>
<dbReference type="Proteomes" id="UP000317691">
    <property type="component" value="Unassembled WGS sequence"/>
</dbReference>
<dbReference type="CDD" id="cd02038">
    <property type="entry name" value="FlhG-like"/>
    <property type="match status" value="1"/>
</dbReference>
<evidence type="ECO:0000256" key="3">
    <source>
        <dbReference type="SAM" id="MobiDB-lite"/>
    </source>
</evidence>
<evidence type="ECO:0000313" key="5">
    <source>
        <dbReference type="EMBL" id="TMQ62610.1"/>
    </source>
</evidence>
<dbReference type="GO" id="GO:0005524">
    <property type="term" value="F:ATP binding"/>
    <property type="evidence" value="ECO:0007669"/>
    <property type="project" value="UniProtKB-KW"/>
</dbReference>
<feature type="domain" description="AAA" evidence="4">
    <location>
        <begin position="70"/>
        <end position="224"/>
    </location>
</feature>
<gene>
    <name evidence="5" type="ORF">E6K79_12000</name>
</gene>
<keyword evidence="2" id="KW-0067">ATP-binding</keyword>